<organism evidence="3 4">
    <name type="scientific">Micromonospora rosaria</name>
    <dbReference type="NCBI Taxonomy" id="47874"/>
    <lineage>
        <taxon>Bacteria</taxon>
        <taxon>Bacillati</taxon>
        <taxon>Actinomycetota</taxon>
        <taxon>Actinomycetes</taxon>
        <taxon>Micromonosporales</taxon>
        <taxon>Micromonosporaceae</taxon>
        <taxon>Micromonospora</taxon>
    </lineage>
</organism>
<evidence type="ECO:0000256" key="2">
    <source>
        <dbReference type="SAM" id="Phobius"/>
    </source>
</evidence>
<feature type="transmembrane region" description="Helical" evidence="2">
    <location>
        <begin position="346"/>
        <end position="368"/>
    </location>
</feature>
<feature type="transmembrane region" description="Helical" evidence="2">
    <location>
        <begin position="115"/>
        <end position="132"/>
    </location>
</feature>
<evidence type="ECO:0000256" key="1">
    <source>
        <dbReference type="SAM" id="MobiDB-lite"/>
    </source>
</evidence>
<comment type="caution">
    <text evidence="3">The sequence shown here is derived from an EMBL/GenBank/DDBJ whole genome shotgun (WGS) entry which is preliminary data.</text>
</comment>
<evidence type="ECO:0000313" key="4">
    <source>
        <dbReference type="Proteomes" id="UP000070620"/>
    </source>
</evidence>
<feature type="transmembrane region" description="Helical" evidence="2">
    <location>
        <begin position="48"/>
        <end position="67"/>
    </location>
</feature>
<keyword evidence="2" id="KW-0812">Transmembrane</keyword>
<feature type="transmembrane region" description="Helical" evidence="2">
    <location>
        <begin position="304"/>
        <end position="326"/>
    </location>
</feature>
<sequence length="439" mass="43669">MEPDRARSRRSAPRTGGRAAVTAGAGPVRVVARLGAAAGRLRHRRAPLALVVGGLSSAGNFLLAVTVTRLETVGGVGRFAVAFSFYVLVSGLVRAMVTDTVLAAAAGAAPAARRATLVGVVAGGLVLAAGAATGSRYLLLAGAALPGLVLYDHAKAVALGVGAPRRALRQEGAWAALTVLAVLPGLLRLVGPETVFAGWAVGGALLGLVAAGRRGYGLLPGWSAGRTETRTALGFGAQFLVTTGSAQLALTAMAGLAGTAVVGALSAGRTILGPVNLVVSTASTLILPHLARTRDATTAVRTRAAVRLVLLVTAGALPMALAVALLPDGVGTALLGANWALAQGLLPLLALESLLAVPAAVGFAGLRIERASGRAVVVGVVLGVLRVPVVVAGAVLVGAGGAAVALVVMALLSALAWGRSYQLLLRRRAAERPLVAQPA</sequence>
<dbReference type="EMBL" id="LRQV01000110">
    <property type="protein sequence ID" value="KXK59502.1"/>
    <property type="molecule type" value="Genomic_DNA"/>
</dbReference>
<feature type="transmembrane region" description="Helical" evidence="2">
    <location>
        <begin position="375"/>
        <end position="396"/>
    </location>
</feature>
<reference evidence="3 4" key="1">
    <citation type="submission" date="2016-01" db="EMBL/GenBank/DDBJ databases">
        <title>Whole genome sequence and analysis of Micromonospora rosaria DSM 803, which can produce antibacterial substance rosamicin.</title>
        <authorList>
            <person name="Yang H."/>
            <person name="He X."/>
            <person name="Zhu D."/>
        </authorList>
    </citation>
    <scope>NUCLEOTIDE SEQUENCE [LARGE SCALE GENOMIC DNA]</scope>
    <source>
        <strain evidence="3 4">DSM 803</strain>
    </source>
</reference>
<protein>
    <recommendedName>
        <fullName evidence="5">Polysaccharide biosynthesis protein</fullName>
    </recommendedName>
</protein>
<feature type="transmembrane region" description="Helical" evidence="2">
    <location>
        <begin position="79"/>
        <end position="103"/>
    </location>
</feature>
<keyword evidence="2" id="KW-0472">Membrane</keyword>
<gene>
    <name evidence="3" type="ORF">AWW66_23915</name>
</gene>
<feature type="transmembrane region" description="Helical" evidence="2">
    <location>
        <begin position="271"/>
        <end position="292"/>
    </location>
</feature>
<feature type="transmembrane region" description="Helical" evidence="2">
    <location>
        <begin position="402"/>
        <end position="418"/>
    </location>
</feature>
<dbReference type="Proteomes" id="UP000070620">
    <property type="component" value="Unassembled WGS sequence"/>
</dbReference>
<accession>A0A136PMA8</accession>
<evidence type="ECO:0008006" key="5">
    <source>
        <dbReference type="Google" id="ProtNLM"/>
    </source>
</evidence>
<dbReference type="AlphaFoldDB" id="A0A136PMA8"/>
<feature type="transmembrane region" description="Helical" evidence="2">
    <location>
        <begin position="196"/>
        <end position="216"/>
    </location>
</feature>
<keyword evidence="2" id="KW-1133">Transmembrane helix</keyword>
<keyword evidence="4" id="KW-1185">Reference proteome</keyword>
<name>A0A136PMA8_9ACTN</name>
<feature type="region of interest" description="Disordered" evidence="1">
    <location>
        <begin position="1"/>
        <end position="20"/>
    </location>
</feature>
<evidence type="ECO:0000313" key="3">
    <source>
        <dbReference type="EMBL" id="KXK59502.1"/>
    </source>
</evidence>
<feature type="transmembrane region" description="Helical" evidence="2">
    <location>
        <begin position="237"/>
        <end position="265"/>
    </location>
</feature>
<proteinExistence type="predicted"/>